<evidence type="ECO:0000256" key="3">
    <source>
        <dbReference type="ARBA" id="ARBA00023274"/>
    </source>
</evidence>
<keyword evidence="5" id="KW-0699">rRNA-binding</keyword>
<dbReference type="InterPro" id="IPR002171">
    <property type="entry name" value="Ribosomal_uL2"/>
</dbReference>
<dbReference type="SMART" id="SM01383">
    <property type="entry name" value="Ribosomal_L2"/>
    <property type="match status" value="1"/>
</dbReference>
<dbReference type="FunFam" id="4.10.950.10:FF:000001">
    <property type="entry name" value="50S ribosomal protein L2"/>
    <property type="match status" value="1"/>
</dbReference>
<dbReference type="GO" id="GO:0015934">
    <property type="term" value="C:large ribosomal subunit"/>
    <property type="evidence" value="ECO:0007669"/>
    <property type="project" value="InterPro"/>
</dbReference>
<evidence type="ECO:0000256" key="6">
    <source>
        <dbReference type="SAM" id="MobiDB-lite"/>
    </source>
</evidence>
<dbReference type="AlphaFoldDB" id="A0A348MIM0"/>
<organism evidence="9 10">
    <name type="scientific">candidate division WOR-3 bacterium</name>
    <dbReference type="NCBI Taxonomy" id="2052148"/>
    <lineage>
        <taxon>Bacteria</taxon>
        <taxon>Bacteria division WOR-3</taxon>
    </lineage>
</organism>
<dbReference type="GO" id="GO:0002181">
    <property type="term" value="P:cytoplasmic translation"/>
    <property type="evidence" value="ECO:0007669"/>
    <property type="project" value="TreeGrafter"/>
</dbReference>
<comment type="caution">
    <text evidence="9">The sequence shown here is derived from an EMBL/GenBank/DDBJ whole genome shotgun (WGS) entry which is preliminary data.</text>
</comment>
<dbReference type="GO" id="GO:0019843">
    <property type="term" value="F:rRNA binding"/>
    <property type="evidence" value="ECO:0007669"/>
    <property type="project" value="UniProtKB-UniRule"/>
</dbReference>
<comment type="subunit">
    <text evidence="5">Part of the 50S ribosomal subunit. Forms a bridge to the 30S subunit in the 70S ribosome.</text>
</comment>
<reference evidence="9 10" key="1">
    <citation type="journal article" date="2018" name="Nat. Biotechnol.">
        <title>A standardized bacterial taxonomy based on genome phylogeny substantially revises the tree of life.</title>
        <authorList>
            <person name="Parks D.H."/>
            <person name="Chuvochina M."/>
            <person name="Waite D.W."/>
            <person name="Rinke C."/>
            <person name="Skarshewski A."/>
            <person name="Chaumeil P.A."/>
            <person name="Hugenholtz P."/>
        </authorList>
    </citation>
    <scope>NUCLEOTIDE SEQUENCE [LARGE SCALE GENOMIC DNA]</scope>
    <source>
        <strain evidence="9">UBA7921</strain>
    </source>
</reference>
<dbReference type="FunFam" id="2.30.30.30:FF:000001">
    <property type="entry name" value="50S ribosomal protein L2"/>
    <property type="match status" value="1"/>
</dbReference>
<dbReference type="SUPFAM" id="SSF50249">
    <property type="entry name" value="Nucleic acid-binding proteins"/>
    <property type="match status" value="1"/>
</dbReference>
<dbReference type="Gene3D" id="2.30.30.30">
    <property type="match status" value="1"/>
</dbReference>
<dbReference type="InterPro" id="IPR005880">
    <property type="entry name" value="Ribosomal_uL2_bac/org-type"/>
</dbReference>
<comment type="function">
    <text evidence="5">One of the primary rRNA binding proteins. Required for association of the 30S and 50S subunits to form the 70S ribosome, for tRNA binding and peptide bond formation. It has been suggested to have peptidyltransferase activity; this is somewhat controversial. Makes several contacts with the 16S rRNA in the 70S ribosome.</text>
</comment>
<comment type="similarity">
    <text evidence="1 5">Belongs to the universal ribosomal protein uL2 family.</text>
</comment>
<proteinExistence type="inferred from homology"/>
<dbReference type="Gene3D" id="4.10.950.10">
    <property type="entry name" value="Ribosomal protein L2, domain 3"/>
    <property type="match status" value="1"/>
</dbReference>
<evidence type="ECO:0000313" key="10">
    <source>
        <dbReference type="Proteomes" id="UP000262454"/>
    </source>
</evidence>
<dbReference type="SMART" id="SM01382">
    <property type="entry name" value="Ribosomal_L2_C"/>
    <property type="match status" value="1"/>
</dbReference>
<evidence type="ECO:0000259" key="7">
    <source>
        <dbReference type="SMART" id="SM01382"/>
    </source>
</evidence>
<dbReference type="PANTHER" id="PTHR13691:SF5">
    <property type="entry name" value="LARGE RIBOSOMAL SUBUNIT PROTEIN UL2M"/>
    <property type="match status" value="1"/>
</dbReference>
<evidence type="ECO:0000256" key="4">
    <source>
        <dbReference type="ARBA" id="ARBA00035242"/>
    </source>
</evidence>
<evidence type="ECO:0000256" key="2">
    <source>
        <dbReference type="ARBA" id="ARBA00022980"/>
    </source>
</evidence>
<dbReference type="NCBIfam" id="TIGR01171">
    <property type="entry name" value="rplB_bact"/>
    <property type="match status" value="1"/>
</dbReference>
<feature type="region of interest" description="Disordered" evidence="6">
    <location>
        <begin position="226"/>
        <end position="254"/>
    </location>
</feature>
<keyword evidence="3 5" id="KW-0687">Ribonucleoprotein</keyword>
<evidence type="ECO:0000259" key="8">
    <source>
        <dbReference type="SMART" id="SM01383"/>
    </source>
</evidence>
<keyword evidence="5" id="KW-0694">RNA-binding</keyword>
<dbReference type="InterPro" id="IPR022669">
    <property type="entry name" value="Ribosomal_uL2_C"/>
</dbReference>
<evidence type="ECO:0000313" key="9">
    <source>
        <dbReference type="EMBL" id="HAF06896.1"/>
    </source>
</evidence>
<dbReference type="InterPro" id="IPR014726">
    <property type="entry name" value="Ribosomal_uL2_dom3"/>
</dbReference>
<dbReference type="InterPro" id="IPR022666">
    <property type="entry name" value="Ribosomal_uL2_RNA-bd_dom"/>
</dbReference>
<gene>
    <name evidence="5" type="primary">rplB</name>
    <name evidence="9" type="ORF">DCG82_00605</name>
</gene>
<feature type="domain" description="Large ribosomal subunit protein uL2 C-terminal" evidence="7">
    <location>
        <begin position="124"/>
        <end position="252"/>
    </location>
</feature>
<sequence length="275" mass="30259">MGLKIYKPITPGLRFKKNLTYEEITKKEPEKSLTVHLKKTGGRNNLGRVTNKFIGGGSKKKYRIIDFKRDKFDIPGKVASIEYDPNRTSFIALIVYPDGEKRYIIAPEGLKVGDEIISGLNVPAKLGNSLPLKNIPVGLDIHNIELNKGKGGQIVRSAGSSAQILAKEGEWCHVKLPSGEVRLIRGDNFATVGKVGNSEWSSVVIGKAGSSRHRGIRPRVRAVAKNPVDHPMGGGEGRTSGGRHPCNENGLPAKGYKTRKKKKYSDKYIIVRRKK</sequence>
<dbReference type="GO" id="GO:0016740">
    <property type="term" value="F:transferase activity"/>
    <property type="evidence" value="ECO:0007669"/>
    <property type="project" value="InterPro"/>
</dbReference>
<dbReference type="PANTHER" id="PTHR13691">
    <property type="entry name" value="RIBOSOMAL PROTEIN L2"/>
    <property type="match status" value="1"/>
</dbReference>
<dbReference type="SUPFAM" id="SSF50104">
    <property type="entry name" value="Translation proteins SH3-like domain"/>
    <property type="match status" value="1"/>
</dbReference>
<accession>A0A348MIM0</accession>
<dbReference type="InterPro" id="IPR012340">
    <property type="entry name" value="NA-bd_OB-fold"/>
</dbReference>
<dbReference type="InterPro" id="IPR014722">
    <property type="entry name" value="Rib_uL2_dom2"/>
</dbReference>
<feature type="domain" description="Large ribosomal subunit protein uL2 RNA-binding" evidence="8">
    <location>
        <begin position="42"/>
        <end position="118"/>
    </location>
</feature>
<protein>
    <recommendedName>
        <fullName evidence="4 5">Large ribosomal subunit protein uL2</fullName>
    </recommendedName>
</protein>
<dbReference type="GO" id="GO:0003735">
    <property type="term" value="F:structural constituent of ribosome"/>
    <property type="evidence" value="ECO:0007669"/>
    <property type="project" value="InterPro"/>
</dbReference>
<dbReference type="Pfam" id="PF03947">
    <property type="entry name" value="Ribosomal_L2_C"/>
    <property type="match status" value="1"/>
</dbReference>
<keyword evidence="2 5" id="KW-0689">Ribosomal protein</keyword>
<evidence type="ECO:0000256" key="1">
    <source>
        <dbReference type="ARBA" id="ARBA00005636"/>
    </source>
</evidence>
<name>A0A348MIM0_UNCW3</name>
<dbReference type="HAMAP" id="MF_01320_B">
    <property type="entry name" value="Ribosomal_uL2_B"/>
    <property type="match status" value="1"/>
</dbReference>
<dbReference type="Proteomes" id="UP000262454">
    <property type="component" value="Unassembled WGS sequence"/>
</dbReference>
<dbReference type="Pfam" id="PF00181">
    <property type="entry name" value="Ribosomal_L2_N"/>
    <property type="match status" value="1"/>
</dbReference>
<dbReference type="PIRSF" id="PIRSF002158">
    <property type="entry name" value="Ribosomal_L2"/>
    <property type="match status" value="1"/>
</dbReference>
<evidence type="ECO:0000256" key="5">
    <source>
        <dbReference type="HAMAP-Rule" id="MF_01320"/>
    </source>
</evidence>
<dbReference type="EMBL" id="DMCX01000012">
    <property type="protein sequence ID" value="HAF06896.1"/>
    <property type="molecule type" value="Genomic_DNA"/>
</dbReference>
<dbReference type="Gene3D" id="2.40.50.140">
    <property type="entry name" value="Nucleic acid-binding proteins"/>
    <property type="match status" value="1"/>
</dbReference>
<dbReference type="FunFam" id="2.40.50.140:FF:000003">
    <property type="entry name" value="50S ribosomal protein L2"/>
    <property type="match status" value="1"/>
</dbReference>
<dbReference type="InterPro" id="IPR008991">
    <property type="entry name" value="Translation_prot_SH3-like_sf"/>
</dbReference>